<name>A0A395JL49_9GAMM</name>
<dbReference type="PROSITE" id="PS50110">
    <property type="entry name" value="RESPONSE_REGULATORY"/>
    <property type="match status" value="1"/>
</dbReference>
<feature type="modified residue" description="4-aspartylphosphate" evidence="3">
    <location>
        <position position="72"/>
    </location>
</feature>
<dbReference type="Gene3D" id="3.40.50.2300">
    <property type="match status" value="1"/>
</dbReference>
<dbReference type="SUPFAM" id="SSF46894">
    <property type="entry name" value="C-terminal effector domain of the bipartite response regulators"/>
    <property type="match status" value="1"/>
</dbReference>
<dbReference type="AlphaFoldDB" id="A0A395JL49"/>
<evidence type="ECO:0000313" key="6">
    <source>
        <dbReference type="EMBL" id="RBP51319.1"/>
    </source>
</evidence>
<dbReference type="CDD" id="cd17535">
    <property type="entry name" value="REC_NarL-like"/>
    <property type="match status" value="1"/>
</dbReference>
<dbReference type="InParanoid" id="A0A395JL49"/>
<dbReference type="Pfam" id="PF00196">
    <property type="entry name" value="GerE"/>
    <property type="match status" value="1"/>
</dbReference>
<dbReference type="InterPro" id="IPR058245">
    <property type="entry name" value="NreC/VraR/RcsB-like_REC"/>
</dbReference>
<sequence>MVVRPLRCTKPDRYSVHMTLTVLIADDHPLFREALAGIVLMELPGADIQHAEDYAEARAALAANSIDLAFVDLNMPNSHGLTDLALLAKMHPNVPIIVVSAHEESDVIRACIQHKASGYIIKSASPSEIKQAITSVLNGDIHVPLDIDLSQTQEDQHSDAANRISSLTPSQLKVLIEVGKGKLNKQIAYDLSISEATVKAHITSVFKKLGINNRTQAVLFAQQHQAKNPRIR</sequence>
<accession>A0A395JL49</accession>
<dbReference type="PROSITE" id="PS00622">
    <property type="entry name" value="HTH_LUXR_1"/>
    <property type="match status" value="1"/>
</dbReference>
<dbReference type="GO" id="GO:0006355">
    <property type="term" value="P:regulation of DNA-templated transcription"/>
    <property type="evidence" value="ECO:0007669"/>
    <property type="project" value="InterPro"/>
</dbReference>
<dbReference type="PROSITE" id="PS50043">
    <property type="entry name" value="HTH_LUXR_2"/>
    <property type="match status" value="1"/>
</dbReference>
<gene>
    <name evidence="6" type="ORF">DFR28_102738</name>
</gene>
<evidence type="ECO:0000256" key="1">
    <source>
        <dbReference type="ARBA" id="ARBA00022553"/>
    </source>
</evidence>
<dbReference type="EMBL" id="QNRT01000002">
    <property type="protein sequence ID" value="RBP51319.1"/>
    <property type="molecule type" value="Genomic_DNA"/>
</dbReference>
<feature type="domain" description="HTH luxR-type" evidence="4">
    <location>
        <begin position="160"/>
        <end position="225"/>
    </location>
</feature>
<comment type="caution">
    <text evidence="6">The sequence shown here is derived from an EMBL/GenBank/DDBJ whole genome shotgun (WGS) entry which is preliminary data.</text>
</comment>
<protein>
    <submittedName>
        <fullName evidence="6">LuxR family two component transcriptional regulator</fullName>
    </submittedName>
</protein>
<dbReference type="GO" id="GO:0000160">
    <property type="term" value="P:phosphorelay signal transduction system"/>
    <property type="evidence" value="ECO:0007669"/>
    <property type="project" value="InterPro"/>
</dbReference>
<reference evidence="6 7" key="1">
    <citation type="submission" date="2018-06" db="EMBL/GenBank/DDBJ databases">
        <title>Genomic Encyclopedia of Type Strains, Phase IV (KMG-IV): sequencing the most valuable type-strain genomes for metagenomic binning, comparative biology and taxonomic classification.</title>
        <authorList>
            <person name="Goeker M."/>
        </authorList>
    </citation>
    <scope>NUCLEOTIDE SEQUENCE [LARGE SCALE GENOMIC DNA]</scope>
    <source>
        <strain evidence="6 7">DSM 24032</strain>
    </source>
</reference>
<dbReference type="PRINTS" id="PR00038">
    <property type="entry name" value="HTHLUXR"/>
</dbReference>
<keyword evidence="1 3" id="KW-0597">Phosphoprotein</keyword>
<dbReference type="SMART" id="SM00421">
    <property type="entry name" value="HTH_LUXR"/>
    <property type="match status" value="1"/>
</dbReference>
<evidence type="ECO:0000313" key="7">
    <source>
        <dbReference type="Proteomes" id="UP000253083"/>
    </source>
</evidence>
<keyword evidence="2" id="KW-0238">DNA-binding</keyword>
<dbReference type="Proteomes" id="UP000253083">
    <property type="component" value="Unassembled WGS sequence"/>
</dbReference>
<dbReference type="Pfam" id="PF00072">
    <property type="entry name" value="Response_reg"/>
    <property type="match status" value="1"/>
</dbReference>
<dbReference type="GO" id="GO:0003677">
    <property type="term" value="F:DNA binding"/>
    <property type="evidence" value="ECO:0007669"/>
    <property type="project" value="UniProtKB-KW"/>
</dbReference>
<dbReference type="InterPro" id="IPR051015">
    <property type="entry name" value="EvgA-like"/>
</dbReference>
<dbReference type="SMART" id="SM00448">
    <property type="entry name" value="REC"/>
    <property type="match status" value="1"/>
</dbReference>
<dbReference type="InterPro" id="IPR016032">
    <property type="entry name" value="Sig_transdc_resp-reg_C-effctor"/>
</dbReference>
<evidence type="ECO:0000256" key="3">
    <source>
        <dbReference type="PROSITE-ProRule" id="PRU00169"/>
    </source>
</evidence>
<organism evidence="6 7">
    <name type="scientific">Arenicella xantha</name>
    <dbReference type="NCBI Taxonomy" id="644221"/>
    <lineage>
        <taxon>Bacteria</taxon>
        <taxon>Pseudomonadati</taxon>
        <taxon>Pseudomonadota</taxon>
        <taxon>Gammaproteobacteria</taxon>
        <taxon>Arenicellales</taxon>
        <taxon>Arenicellaceae</taxon>
        <taxon>Arenicella</taxon>
    </lineage>
</organism>
<dbReference type="InterPro" id="IPR001789">
    <property type="entry name" value="Sig_transdc_resp-reg_receiver"/>
</dbReference>
<dbReference type="InterPro" id="IPR000792">
    <property type="entry name" value="Tscrpt_reg_LuxR_C"/>
</dbReference>
<feature type="domain" description="Response regulatory" evidence="5">
    <location>
        <begin position="21"/>
        <end position="137"/>
    </location>
</feature>
<proteinExistence type="predicted"/>
<dbReference type="PANTHER" id="PTHR45566:SF1">
    <property type="entry name" value="HTH-TYPE TRANSCRIPTIONAL REGULATOR YHJB-RELATED"/>
    <property type="match status" value="1"/>
</dbReference>
<keyword evidence="7" id="KW-1185">Reference proteome</keyword>
<evidence type="ECO:0000259" key="4">
    <source>
        <dbReference type="PROSITE" id="PS50043"/>
    </source>
</evidence>
<dbReference type="InterPro" id="IPR011006">
    <property type="entry name" value="CheY-like_superfamily"/>
</dbReference>
<evidence type="ECO:0000256" key="2">
    <source>
        <dbReference type="ARBA" id="ARBA00023125"/>
    </source>
</evidence>
<dbReference type="CDD" id="cd06170">
    <property type="entry name" value="LuxR_C_like"/>
    <property type="match status" value="1"/>
</dbReference>
<dbReference type="PANTHER" id="PTHR45566">
    <property type="entry name" value="HTH-TYPE TRANSCRIPTIONAL REGULATOR YHJB-RELATED"/>
    <property type="match status" value="1"/>
</dbReference>
<dbReference type="RefSeq" id="WP_211316946.1">
    <property type="nucleotide sequence ID" value="NZ_QNRT01000002.1"/>
</dbReference>
<evidence type="ECO:0000259" key="5">
    <source>
        <dbReference type="PROSITE" id="PS50110"/>
    </source>
</evidence>
<dbReference type="SUPFAM" id="SSF52172">
    <property type="entry name" value="CheY-like"/>
    <property type="match status" value="1"/>
</dbReference>